<evidence type="ECO:0000256" key="5">
    <source>
        <dbReference type="ARBA" id="ARBA00022989"/>
    </source>
</evidence>
<feature type="transmembrane region" description="Helical" evidence="9">
    <location>
        <begin position="104"/>
        <end position="124"/>
    </location>
</feature>
<evidence type="ECO:0000256" key="7">
    <source>
        <dbReference type="ARBA" id="ARBA00023136"/>
    </source>
</evidence>
<feature type="transmembrane region" description="Helical" evidence="9">
    <location>
        <begin position="159"/>
        <end position="179"/>
    </location>
</feature>
<evidence type="ECO:0000313" key="13">
    <source>
        <dbReference type="Proteomes" id="UP000698028"/>
    </source>
</evidence>
<feature type="domain" description="Cation/H+ exchanger transmembrane" evidence="10">
    <location>
        <begin position="66"/>
        <end position="433"/>
    </location>
</feature>
<evidence type="ECO:0000256" key="8">
    <source>
        <dbReference type="SAM" id="MobiDB-lite"/>
    </source>
</evidence>
<protein>
    <submittedName>
        <fullName evidence="12">Cation:proton antiporter</fullName>
    </submittedName>
</protein>
<evidence type="ECO:0000256" key="4">
    <source>
        <dbReference type="ARBA" id="ARBA00022692"/>
    </source>
</evidence>
<feature type="transmembrane region" description="Helical" evidence="9">
    <location>
        <begin position="317"/>
        <end position="333"/>
    </location>
</feature>
<organism evidence="12 13">
    <name type="scientific">Sphingomicrobium clamense</name>
    <dbReference type="NCBI Taxonomy" id="2851013"/>
    <lineage>
        <taxon>Bacteria</taxon>
        <taxon>Pseudomonadati</taxon>
        <taxon>Pseudomonadota</taxon>
        <taxon>Alphaproteobacteria</taxon>
        <taxon>Sphingomonadales</taxon>
        <taxon>Sphingomonadaceae</taxon>
        <taxon>Sphingomicrobium</taxon>
    </lineage>
</organism>
<keyword evidence="7 9" id="KW-0472">Membrane</keyword>
<keyword evidence="4 9" id="KW-0812">Transmembrane</keyword>
<keyword evidence="2" id="KW-0813">Transport</keyword>
<dbReference type="Proteomes" id="UP000698028">
    <property type="component" value="Unassembled WGS sequence"/>
</dbReference>
<evidence type="ECO:0000256" key="3">
    <source>
        <dbReference type="ARBA" id="ARBA00022449"/>
    </source>
</evidence>
<evidence type="ECO:0000256" key="9">
    <source>
        <dbReference type="SAM" id="Phobius"/>
    </source>
</evidence>
<evidence type="ECO:0000256" key="6">
    <source>
        <dbReference type="ARBA" id="ARBA00023065"/>
    </source>
</evidence>
<reference evidence="12 13" key="1">
    <citation type="submission" date="2021-07" db="EMBL/GenBank/DDBJ databases">
        <title>The draft genome sequence of Sphingomicrobium sp. B8.</title>
        <authorList>
            <person name="Mu L."/>
        </authorList>
    </citation>
    <scope>NUCLEOTIDE SEQUENCE [LARGE SCALE GENOMIC DNA]</scope>
    <source>
        <strain evidence="12 13">B8</strain>
    </source>
</reference>
<accession>A0ABS6V7E9</accession>
<feature type="region of interest" description="Disordered" evidence="8">
    <location>
        <begin position="642"/>
        <end position="662"/>
    </location>
</feature>
<keyword evidence="5 9" id="KW-1133">Transmembrane helix</keyword>
<feature type="transmembrane region" description="Helical" evidence="9">
    <location>
        <begin position="37"/>
        <end position="59"/>
    </location>
</feature>
<comment type="caution">
    <text evidence="12">The sequence shown here is derived from an EMBL/GenBank/DDBJ whole genome shotgun (WGS) entry which is preliminary data.</text>
</comment>
<dbReference type="Pfam" id="PF00999">
    <property type="entry name" value="Na_H_Exchanger"/>
    <property type="match status" value="1"/>
</dbReference>
<feature type="transmembrane region" description="Helical" evidence="9">
    <location>
        <begin position="136"/>
        <end position="153"/>
    </location>
</feature>
<dbReference type="PANTHER" id="PTHR32507:SF0">
    <property type="entry name" value="NA(+)_H(+) ANTIPORTER 2-RELATED"/>
    <property type="match status" value="1"/>
</dbReference>
<feature type="transmembrane region" description="Helical" evidence="9">
    <location>
        <begin position="230"/>
        <end position="251"/>
    </location>
</feature>
<evidence type="ECO:0000256" key="1">
    <source>
        <dbReference type="ARBA" id="ARBA00004651"/>
    </source>
</evidence>
<feature type="domain" description="RCK N-terminal" evidence="11">
    <location>
        <begin position="446"/>
        <end position="526"/>
    </location>
</feature>
<evidence type="ECO:0000259" key="11">
    <source>
        <dbReference type="Pfam" id="PF02254"/>
    </source>
</evidence>
<feature type="transmembrane region" description="Helical" evidence="9">
    <location>
        <begin position="263"/>
        <end position="283"/>
    </location>
</feature>
<keyword evidence="3" id="KW-0050">Antiport</keyword>
<feature type="compositionally biased region" description="Basic and acidic residues" evidence="8">
    <location>
        <begin position="643"/>
        <end position="654"/>
    </location>
</feature>
<feature type="transmembrane region" description="Helical" evidence="9">
    <location>
        <begin position="377"/>
        <end position="397"/>
    </location>
</feature>
<keyword evidence="13" id="KW-1185">Reference proteome</keyword>
<dbReference type="InterPro" id="IPR003148">
    <property type="entry name" value="RCK_N"/>
</dbReference>
<sequence>MGFRRFDPRRGCKGTCRASLCYPSNDEKRGISGVTDLLPFLLAAGSGELLLIIALIGLAGIGAQWIAWRTGWPAIALLLVAGIFLGPVTGILDPEETFGALYEPMISVAVAIILFEGGLSLRFPELKKTGDAVPRLVFIGVPVAWGLGALALYEVAGLVWPVAILFAGILVVTGPTVIIPLLRQTNLKQRPRAILKWEGIVNDPIGALLAVFTYEWLVQAQAGKSPIDNMIGIVVSSAFAAGIGYGAAIAVRYLFPRGLVPEFLKAPVLLVFVLGTFTISNLIQNETGLVAVTVMGIALANMKLSSARTYLPFKENITILLLSGVFVILSASLDIDVLRQFELRFIAFLLVLLFVVRPLTIFISLAFSKIPWRERVLIAWIAPRGIVAVAIAGLFALRLDEIGYGDGSLLVTLSFAVVAATIVAHGFTIGPLARFLKLDQKDSNGVLIVGTSPFSLSLAESLRKLKVPVMITDRSWQRLSPARNAGIPIFHGEILSEATEEELDLHQFQLMVATTDNEAYNALVCSEFSPEIGSDNVYQLGDAAGDDPHALPDTLRGRALFTSGHGVEDVAESEARGWTLQSFDLTLRFDFEAAKALLPPDADLLYVLRESGRLRFFTHASRPSPEPGDTIVFYVPPGVTVERYPEDGDEKPTEIEQSEMDQ</sequence>
<gene>
    <name evidence="12" type="ORF">KTQ36_08880</name>
</gene>
<keyword evidence="6" id="KW-0406">Ion transport</keyword>
<name>A0ABS6V7E9_9SPHN</name>
<feature type="transmembrane region" description="Helical" evidence="9">
    <location>
        <begin position="289"/>
        <end position="305"/>
    </location>
</feature>
<dbReference type="EMBL" id="JAHVAH010000001">
    <property type="protein sequence ID" value="MBW0145406.1"/>
    <property type="molecule type" value="Genomic_DNA"/>
</dbReference>
<proteinExistence type="predicted"/>
<feature type="transmembrane region" description="Helical" evidence="9">
    <location>
        <begin position="345"/>
        <end position="365"/>
    </location>
</feature>
<comment type="subcellular location">
    <subcellularLocation>
        <location evidence="1">Cell membrane</location>
        <topology evidence="1">Multi-pass membrane protein</topology>
    </subcellularLocation>
</comment>
<dbReference type="InterPro" id="IPR006153">
    <property type="entry name" value="Cation/H_exchanger_TM"/>
</dbReference>
<evidence type="ECO:0000259" key="10">
    <source>
        <dbReference type="Pfam" id="PF00999"/>
    </source>
</evidence>
<dbReference type="PANTHER" id="PTHR32507">
    <property type="entry name" value="NA(+)/H(+) ANTIPORTER 1"/>
    <property type="match status" value="1"/>
</dbReference>
<evidence type="ECO:0000313" key="12">
    <source>
        <dbReference type="EMBL" id="MBW0145406.1"/>
    </source>
</evidence>
<feature type="transmembrane region" description="Helical" evidence="9">
    <location>
        <begin position="409"/>
        <end position="433"/>
    </location>
</feature>
<dbReference type="Pfam" id="PF02254">
    <property type="entry name" value="TrkA_N"/>
    <property type="match status" value="1"/>
</dbReference>
<evidence type="ECO:0000256" key="2">
    <source>
        <dbReference type="ARBA" id="ARBA00022448"/>
    </source>
</evidence>
<feature type="transmembrane region" description="Helical" evidence="9">
    <location>
        <begin position="71"/>
        <end position="92"/>
    </location>
</feature>